<evidence type="ECO:0000259" key="6">
    <source>
        <dbReference type="PROSITE" id="PS50888"/>
    </source>
</evidence>
<dbReference type="PANTHER" id="PTHR46117">
    <property type="entry name" value="FI24210P1"/>
    <property type="match status" value="1"/>
</dbReference>
<name>A0AA35SFI7_GEOBA</name>
<dbReference type="AlphaFoldDB" id="A0AA35SFI7"/>
<proteinExistence type="predicted"/>
<dbReference type="PANTHER" id="PTHR46117:SF3">
    <property type="entry name" value="FI24210P1"/>
    <property type="match status" value="1"/>
</dbReference>
<protein>
    <submittedName>
        <fullName evidence="7">Upstream stimulatory factor 1</fullName>
    </submittedName>
</protein>
<dbReference type="InterPro" id="IPR036638">
    <property type="entry name" value="HLH_DNA-bd_sf"/>
</dbReference>
<evidence type="ECO:0000256" key="4">
    <source>
        <dbReference type="ARBA" id="ARBA00023242"/>
    </source>
</evidence>
<keyword evidence="8" id="KW-1185">Reference proteome</keyword>
<comment type="caution">
    <text evidence="7">The sequence shown here is derived from an EMBL/GenBank/DDBJ whole genome shotgun (WGS) entry which is preliminary data.</text>
</comment>
<dbReference type="Pfam" id="PF00010">
    <property type="entry name" value="HLH"/>
    <property type="match status" value="1"/>
</dbReference>
<dbReference type="GO" id="GO:0000978">
    <property type="term" value="F:RNA polymerase II cis-regulatory region sequence-specific DNA binding"/>
    <property type="evidence" value="ECO:0007669"/>
    <property type="project" value="TreeGrafter"/>
</dbReference>
<dbReference type="Proteomes" id="UP001174909">
    <property type="component" value="Unassembled WGS sequence"/>
</dbReference>
<sequence length="263" mass="27674">MTEVGGSATFEPGGGGGGIELSTEPPAAKRARFEPTADLAPEPVTEIAVREETGSGEEEVHHLTVPQTQFEIEINSGSVEDEDGVVRETILPQDLNGPAFAITTAPQDFPSLSAFSPGASDESAGETDGRTLNAIGRALIQMQTTGGGVTASQPGSAHQLILTSPQGDLPQSNSSPLYVMIPPSSSAEILQAMGQSRPIAPKEVPTLSEGDAVVVTKEAQRKATHNEVERRRRDRINDMIKTLAQIVPACQKKDSTTGKLLLE</sequence>
<reference evidence="7" key="1">
    <citation type="submission" date="2023-03" db="EMBL/GenBank/DDBJ databases">
        <authorList>
            <person name="Steffen K."/>
            <person name="Cardenas P."/>
        </authorList>
    </citation>
    <scope>NUCLEOTIDE SEQUENCE</scope>
</reference>
<accession>A0AA35SFI7</accession>
<dbReference type="SUPFAM" id="SSF47459">
    <property type="entry name" value="HLH, helix-loop-helix DNA-binding domain"/>
    <property type="match status" value="1"/>
</dbReference>
<evidence type="ECO:0000256" key="3">
    <source>
        <dbReference type="ARBA" id="ARBA00023163"/>
    </source>
</evidence>
<feature type="region of interest" description="Disordered" evidence="5">
    <location>
        <begin position="1"/>
        <end position="42"/>
    </location>
</feature>
<organism evidence="7 8">
    <name type="scientific">Geodia barretti</name>
    <name type="common">Barrett's horny sponge</name>
    <dbReference type="NCBI Taxonomy" id="519541"/>
    <lineage>
        <taxon>Eukaryota</taxon>
        <taxon>Metazoa</taxon>
        <taxon>Porifera</taxon>
        <taxon>Demospongiae</taxon>
        <taxon>Heteroscleromorpha</taxon>
        <taxon>Tetractinellida</taxon>
        <taxon>Astrophorina</taxon>
        <taxon>Geodiidae</taxon>
        <taxon>Geodia</taxon>
    </lineage>
</organism>
<dbReference type="GO" id="GO:0046983">
    <property type="term" value="F:protein dimerization activity"/>
    <property type="evidence" value="ECO:0007669"/>
    <property type="project" value="InterPro"/>
</dbReference>
<dbReference type="PROSITE" id="PS50888">
    <property type="entry name" value="BHLH"/>
    <property type="match status" value="1"/>
</dbReference>
<evidence type="ECO:0000256" key="5">
    <source>
        <dbReference type="SAM" id="MobiDB-lite"/>
    </source>
</evidence>
<feature type="domain" description="BHLH" evidence="6">
    <location>
        <begin position="220"/>
        <end position="263"/>
    </location>
</feature>
<keyword evidence="4" id="KW-0539">Nucleus</keyword>
<evidence type="ECO:0000313" key="7">
    <source>
        <dbReference type="EMBL" id="CAI8027681.1"/>
    </source>
</evidence>
<gene>
    <name evidence="7" type="ORF">GBAR_LOCUS15791</name>
</gene>
<evidence type="ECO:0000313" key="8">
    <source>
        <dbReference type="Proteomes" id="UP001174909"/>
    </source>
</evidence>
<evidence type="ECO:0000256" key="2">
    <source>
        <dbReference type="ARBA" id="ARBA00023015"/>
    </source>
</evidence>
<dbReference type="InterPro" id="IPR051732">
    <property type="entry name" value="USF"/>
</dbReference>
<keyword evidence="3" id="KW-0804">Transcription</keyword>
<keyword evidence="2" id="KW-0805">Transcription regulation</keyword>
<dbReference type="EMBL" id="CASHTH010002296">
    <property type="protein sequence ID" value="CAI8027681.1"/>
    <property type="molecule type" value="Genomic_DNA"/>
</dbReference>
<dbReference type="GO" id="GO:0000981">
    <property type="term" value="F:DNA-binding transcription factor activity, RNA polymerase II-specific"/>
    <property type="evidence" value="ECO:0007669"/>
    <property type="project" value="TreeGrafter"/>
</dbReference>
<dbReference type="InterPro" id="IPR011598">
    <property type="entry name" value="bHLH_dom"/>
</dbReference>
<evidence type="ECO:0000256" key="1">
    <source>
        <dbReference type="ARBA" id="ARBA00004123"/>
    </source>
</evidence>
<comment type="subcellular location">
    <subcellularLocation>
        <location evidence="1">Nucleus</location>
    </subcellularLocation>
</comment>
<dbReference type="GO" id="GO:0005634">
    <property type="term" value="C:nucleus"/>
    <property type="evidence" value="ECO:0007669"/>
    <property type="project" value="UniProtKB-SubCell"/>
</dbReference>
<dbReference type="Gene3D" id="4.10.280.10">
    <property type="entry name" value="Helix-loop-helix DNA-binding domain"/>
    <property type="match status" value="1"/>
</dbReference>